<protein>
    <submittedName>
        <fullName evidence="6">Acetolactate synthase 1</fullName>
    </submittedName>
</protein>
<keyword evidence="7" id="KW-1185">Reference proteome</keyword>
<dbReference type="GO" id="GO:0009097">
    <property type="term" value="P:isoleucine biosynthetic process"/>
    <property type="evidence" value="ECO:0007669"/>
    <property type="project" value="TreeGrafter"/>
</dbReference>
<dbReference type="GO" id="GO:0030976">
    <property type="term" value="F:thiamine pyrophosphate binding"/>
    <property type="evidence" value="ECO:0007669"/>
    <property type="project" value="InterPro"/>
</dbReference>
<dbReference type="Gene3D" id="3.40.50.1220">
    <property type="entry name" value="TPP-binding domain"/>
    <property type="match status" value="2"/>
</dbReference>
<dbReference type="Gene3D" id="3.40.50.970">
    <property type="match status" value="3"/>
</dbReference>
<reference evidence="6" key="1">
    <citation type="submission" date="2019-09" db="EMBL/GenBank/DDBJ databases">
        <title>Draft genome information of white flower Hibiscus syriacus.</title>
        <authorList>
            <person name="Kim Y.-M."/>
        </authorList>
    </citation>
    <scope>NUCLEOTIDE SEQUENCE [LARGE SCALE GENOMIC DNA]</scope>
    <source>
        <strain evidence="6">YM2019G1</strain>
    </source>
</reference>
<dbReference type="SUPFAM" id="SSF52467">
    <property type="entry name" value="DHS-like NAD/FAD-binding domain"/>
    <property type="match status" value="1"/>
</dbReference>
<dbReference type="SUPFAM" id="SSF52518">
    <property type="entry name" value="Thiamin diphosphate-binding fold (THDP-binding)"/>
    <property type="match status" value="2"/>
</dbReference>
<evidence type="ECO:0000313" key="7">
    <source>
        <dbReference type="Proteomes" id="UP000436088"/>
    </source>
</evidence>
<evidence type="ECO:0000256" key="1">
    <source>
        <dbReference type="ARBA" id="ARBA00007812"/>
    </source>
</evidence>
<dbReference type="GO" id="GO:0003984">
    <property type="term" value="F:acetolactate synthase activity"/>
    <property type="evidence" value="ECO:0007669"/>
    <property type="project" value="TreeGrafter"/>
</dbReference>
<dbReference type="PANTHER" id="PTHR18968:SF13">
    <property type="entry name" value="ACETOLACTATE SYNTHASE CATALYTIC SUBUNIT, MITOCHONDRIAL"/>
    <property type="match status" value="1"/>
</dbReference>
<dbReference type="GO" id="GO:0050660">
    <property type="term" value="F:flavin adenine dinucleotide binding"/>
    <property type="evidence" value="ECO:0007669"/>
    <property type="project" value="TreeGrafter"/>
</dbReference>
<sequence length="465" mass="50292">MAAATANTAFAKLSSLTSSFKSPRPISKPTLPFSTSPQNPTHHRYTDVSCSLYHANSNPRSASAAVTQKNAPAHDFLSRYADGVPRKGADILVEALEREGVKDVSPTPVELRWRSTSLTRSKIIRNVLPRHEQGGVFAAEGYARSSGLPGVCIATSGPGATNLVSGLADAMLDSIPLVAITGQVPSSDDRYRCFPGNSDCRATSGRPGPVLIDVPKDIQQQLAVPNGTSLLGCRGIPVASTLMGLGVFPISDELSLEMLGMHGTVYANYAGIRELKKQKVEFPLSYKTFGEAIPPQYAIQVLDELTGGNAIISTGVGQHQMWAAQFYKYRRPRQWLTSGGLGAMGLDCPLPSELPLQPGCSCSLGMVVQWEDRFYKANRAHTYLGDPSNESEIFPNMLKFAEACGIPAARVTKKEDLKAAIQKMLDTPGPYLLDVIVPHQEHVLPDPQRRCFQDVITEGDGRTHY</sequence>
<organism evidence="6 7">
    <name type="scientific">Hibiscus syriacus</name>
    <name type="common">Rose of Sharon</name>
    <dbReference type="NCBI Taxonomy" id="106335"/>
    <lineage>
        <taxon>Eukaryota</taxon>
        <taxon>Viridiplantae</taxon>
        <taxon>Streptophyta</taxon>
        <taxon>Embryophyta</taxon>
        <taxon>Tracheophyta</taxon>
        <taxon>Spermatophyta</taxon>
        <taxon>Magnoliopsida</taxon>
        <taxon>eudicotyledons</taxon>
        <taxon>Gunneridae</taxon>
        <taxon>Pentapetalae</taxon>
        <taxon>rosids</taxon>
        <taxon>malvids</taxon>
        <taxon>Malvales</taxon>
        <taxon>Malvaceae</taxon>
        <taxon>Malvoideae</taxon>
        <taxon>Hibiscus</taxon>
    </lineage>
</organism>
<dbReference type="Pfam" id="PF02775">
    <property type="entry name" value="TPP_enzyme_C"/>
    <property type="match status" value="2"/>
</dbReference>
<dbReference type="GO" id="GO:0005948">
    <property type="term" value="C:acetolactate synthase complex"/>
    <property type="evidence" value="ECO:0007669"/>
    <property type="project" value="TreeGrafter"/>
</dbReference>
<gene>
    <name evidence="6" type="ORF">F3Y22_tig00113123pilonHSYRG00237</name>
</gene>
<feature type="region of interest" description="Disordered" evidence="3">
    <location>
        <begin position="19"/>
        <end position="45"/>
    </location>
</feature>
<keyword evidence="2" id="KW-0786">Thiamine pyrophosphate</keyword>
<evidence type="ECO:0000256" key="3">
    <source>
        <dbReference type="SAM" id="MobiDB-lite"/>
    </source>
</evidence>
<evidence type="ECO:0000259" key="5">
    <source>
        <dbReference type="Pfam" id="PF02776"/>
    </source>
</evidence>
<dbReference type="EMBL" id="VEPZ02001692">
    <property type="protein sequence ID" value="KAE8663073.1"/>
    <property type="molecule type" value="Genomic_DNA"/>
</dbReference>
<evidence type="ECO:0000313" key="6">
    <source>
        <dbReference type="EMBL" id="KAE8663073.1"/>
    </source>
</evidence>
<dbReference type="InterPro" id="IPR012001">
    <property type="entry name" value="Thiamin_PyroP_enz_TPP-bd_dom"/>
</dbReference>
<dbReference type="InterPro" id="IPR029061">
    <property type="entry name" value="THDP-binding"/>
</dbReference>
<dbReference type="InterPro" id="IPR045229">
    <property type="entry name" value="TPP_enz"/>
</dbReference>
<feature type="domain" description="Thiamine pyrophosphate enzyme N-terminal TPP-binding" evidence="5">
    <location>
        <begin position="87"/>
        <end position="190"/>
    </location>
</feature>
<comment type="similarity">
    <text evidence="1">Belongs to the TPP enzyme family.</text>
</comment>
<evidence type="ECO:0000256" key="2">
    <source>
        <dbReference type="ARBA" id="ARBA00023052"/>
    </source>
</evidence>
<dbReference type="InterPro" id="IPR011766">
    <property type="entry name" value="TPP_enzyme_TPP-bd"/>
</dbReference>
<dbReference type="GO" id="GO:0009099">
    <property type="term" value="P:L-valine biosynthetic process"/>
    <property type="evidence" value="ECO:0007669"/>
    <property type="project" value="TreeGrafter"/>
</dbReference>
<comment type="caution">
    <text evidence="6">The sequence shown here is derived from an EMBL/GenBank/DDBJ whole genome shotgun (WGS) entry which is preliminary data.</text>
</comment>
<dbReference type="PANTHER" id="PTHR18968">
    <property type="entry name" value="THIAMINE PYROPHOSPHATE ENZYMES"/>
    <property type="match status" value="1"/>
</dbReference>
<proteinExistence type="inferred from homology"/>
<dbReference type="Pfam" id="PF02776">
    <property type="entry name" value="TPP_enzyme_N"/>
    <property type="match status" value="1"/>
</dbReference>
<accession>A0A6A2WQG5</accession>
<dbReference type="Proteomes" id="UP000436088">
    <property type="component" value="Unassembled WGS sequence"/>
</dbReference>
<dbReference type="AlphaFoldDB" id="A0A6A2WQG5"/>
<dbReference type="CDD" id="cd07035">
    <property type="entry name" value="TPP_PYR_POX_like"/>
    <property type="match status" value="1"/>
</dbReference>
<feature type="domain" description="Thiamine pyrophosphate enzyme TPP-binding" evidence="4">
    <location>
        <begin position="363"/>
        <end position="435"/>
    </location>
</feature>
<feature type="domain" description="Thiamine pyrophosphate enzyme TPP-binding" evidence="4">
    <location>
        <begin position="315"/>
        <end position="349"/>
    </location>
</feature>
<name>A0A6A2WQG5_HIBSY</name>
<dbReference type="InterPro" id="IPR029035">
    <property type="entry name" value="DHS-like_NAD/FAD-binding_dom"/>
</dbReference>
<evidence type="ECO:0000259" key="4">
    <source>
        <dbReference type="Pfam" id="PF02775"/>
    </source>
</evidence>